<reference evidence="2" key="1">
    <citation type="journal article" date="2014" name="Front. Microbiol.">
        <title>High frequency of phylogenetically diverse reductive dehalogenase-homologous genes in deep subseafloor sedimentary metagenomes.</title>
        <authorList>
            <person name="Kawai M."/>
            <person name="Futagami T."/>
            <person name="Toyoda A."/>
            <person name="Takaki Y."/>
            <person name="Nishi S."/>
            <person name="Hori S."/>
            <person name="Arai W."/>
            <person name="Tsubouchi T."/>
            <person name="Morono Y."/>
            <person name="Uchiyama I."/>
            <person name="Ito T."/>
            <person name="Fujiyama A."/>
            <person name="Inagaki F."/>
            <person name="Takami H."/>
        </authorList>
    </citation>
    <scope>NUCLEOTIDE SEQUENCE</scope>
    <source>
        <strain evidence="2">Expedition CK06-06</strain>
    </source>
</reference>
<sequence length="45" mass="4858">GTGYTGWTGWVESILFILYIPVASPFRAVSLSIANLQAARRESSA</sequence>
<gene>
    <name evidence="2" type="ORF">S01H1_69435</name>
</gene>
<feature type="non-terminal residue" evidence="2">
    <location>
        <position position="1"/>
    </location>
</feature>
<dbReference type="EMBL" id="BARS01046102">
    <property type="protein sequence ID" value="GAG39842.1"/>
    <property type="molecule type" value="Genomic_DNA"/>
</dbReference>
<keyword evidence="1" id="KW-0472">Membrane</keyword>
<comment type="caution">
    <text evidence="2">The sequence shown here is derived from an EMBL/GenBank/DDBJ whole genome shotgun (WGS) entry which is preliminary data.</text>
</comment>
<protein>
    <submittedName>
        <fullName evidence="2">Uncharacterized protein</fullName>
    </submittedName>
</protein>
<feature type="transmembrane region" description="Helical" evidence="1">
    <location>
        <begin position="14"/>
        <end position="36"/>
    </location>
</feature>
<evidence type="ECO:0000256" key="1">
    <source>
        <dbReference type="SAM" id="Phobius"/>
    </source>
</evidence>
<keyword evidence="1" id="KW-1133">Transmembrane helix</keyword>
<name>X0XX99_9ZZZZ</name>
<keyword evidence="1" id="KW-0812">Transmembrane</keyword>
<dbReference type="AlphaFoldDB" id="X0XX99"/>
<accession>X0XX99</accession>
<organism evidence="2">
    <name type="scientific">marine sediment metagenome</name>
    <dbReference type="NCBI Taxonomy" id="412755"/>
    <lineage>
        <taxon>unclassified sequences</taxon>
        <taxon>metagenomes</taxon>
        <taxon>ecological metagenomes</taxon>
    </lineage>
</organism>
<evidence type="ECO:0000313" key="2">
    <source>
        <dbReference type="EMBL" id="GAG39842.1"/>
    </source>
</evidence>
<proteinExistence type="predicted"/>